<dbReference type="RefSeq" id="WP_169594041.1">
    <property type="nucleotide sequence ID" value="NZ_VCQU01000014.1"/>
</dbReference>
<sequence>MRVSDVMHRPILGLRQSGRIGEAAVMLAELGYAALPVLDPDDRLVGMLTSGDVLRAGELTDETVGELMTHPPVSVAEHQDLTDVLRKLLPHGLLRSLPVIDEDGRVVGMFSRGEALRIMLTPDEAIAAGVRNTSATSTPTLHTQPM</sequence>
<protein>
    <submittedName>
        <fullName evidence="4">CBS domain-containing protein</fullName>
    </submittedName>
</protein>
<dbReference type="SMART" id="SM00116">
    <property type="entry name" value="CBS"/>
    <property type="match status" value="2"/>
</dbReference>
<evidence type="ECO:0000256" key="2">
    <source>
        <dbReference type="PROSITE-ProRule" id="PRU00703"/>
    </source>
</evidence>
<evidence type="ECO:0000313" key="5">
    <source>
        <dbReference type="Proteomes" id="UP000535543"/>
    </source>
</evidence>
<gene>
    <name evidence="4" type="ORF">FGL95_29120</name>
</gene>
<feature type="domain" description="CBS" evidence="3">
    <location>
        <begin position="7"/>
        <end position="67"/>
    </location>
</feature>
<accession>A0A848KR93</accession>
<dbReference type="SUPFAM" id="SSF54631">
    <property type="entry name" value="CBS-domain pair"/>
    <property type="match status" value="1"/>
</dbReference>
<reference evidence="4 5" key="1">
    <citation type="submission" date="2019-05" db="EMBL/GenBank/DDBJ databases">
        <authorList>
            <person name="Lee S.D."/>
        </authorList>
    </citation>
    <scope>NUCLEOTIDE SEQUENCE [LARGE SCALE GENOMIC DNA]</scope>
    <source>
        <strain evidence="4 5">YC2-7</strain>
    </source>
</reference>
<evidence type="ECO:0000256" key="1">
    <source>
        <dbReference type="ARBA" id="ARBA00023122"/>
    </source>
</evidence>
<evidence type="ECO:0000259" key="3">
    <source>
        <dbReference type="PROSITE" id="PS51371"/>
    </source>
</evidence>
<comment type="caution">
    <text evidence="4">The sequence shown here is derived from an EMBL/GenBank/DDBJ whole genome shotgun (WGS) entry which is preliminary data.</text>
</comment>
<dbReference type="PROSITE" id="PS51371">
    <property type="entry name" value="CBS"/>
    <property type="match status" value="2"/>
</dbReference>
<keyword evidence="5" id="KW-1185">Reference proteome</keyword>
<dbReference type="InterPro" id="IPR000644">
    <property type="entry name" value="CBS_dom"/>
</dbReference>
<evidence type="ECO:0000313" key="4">
    <source>
        <dbReference type="EMBL" id="NMN99092.1"/>
    </source>
</evidence>
<dbReference type="Proteomes" id="UP000535543">
    <property type="component" value="Unassembled WGS sequence"/>
</dbReference>
<name>A0A848KR93_9NOCA</name>
<dbReference type="Pfam" id="PF00571">
    <property type="entry name" value="CBS"/>
    <property type="match status" value="2"/>
</dbReference>
<keyword evidence="1 2" id="KW-0129">CBS domain</keyword>
<dbReference type="PANTHER" id="PTHR43080:SF2">
    <property type="entry name" value="CBS DOMAIN-CONTAINING PROTEIN"/>
    <property type="match status" value="1"/>
</dbReference>
<dbReference type="InterPro" id="IPR051257">
    <property type="entry name" value="Diverse_CBS-Domain"/>
</dbReference>
<dbReference type="Gene3D" id="3.10.580.10">
    <property type="entry name" value="CBS-domain"/>
    <property type="match status" value="2"/>
</dbReference>
<dbReference type="InterPro" id="IPR046342">
    <property type="entry name" value="CBS_dom_sf"/>
</dbReference>
<proteinExistence type="predicted"/>
<dbReference type="EMBL" id="VCQU01000014">
    <property type="protein sequence ID" value="NMN99092.1"/>
    <property type="molecule type" value="Genomic_DNA"/>
</dbReference>
<feature type="domain" description="CBS" evidence="3">
    <location>
        <begin position="68"/>
        <end position="126"/>
    </location>
</feature>
<dbReference type="CDD" id="cd02205">
    <property type="entry name" value="CBS_pair_SF"/>
    <property type="match status" value="1"/>
</dbReference>
<dbReference type="PANTHER" id="PTHR43080">
    <property type="entry name" value="CBS DOMAIN-CONTAINING PROTEIN CBSX3, MITOCHONDRIAL"/>
    <property type="match status" value="1"/>
</dbReference>
<organism evidence="4 5">
    <name type="scientific">Antrihabitans stalactiti</name>
    <dbReference type="NCBI Taxonomy" id="2584121"/>
    <lineage>
        <taxon>Bacteria</taxon>
        <taxon>Bacillati</taxon>
        <taxon>Actinomycetota</taxon>
        <taxon>Actinomycetes</taxon>
        <taxon>Mycobacteriales</taxon>
        <taxon>Nocardiaceae</taxon>
        <taxon>Antrihabitans</taxon>
    </lineage>
</organism>
<dbReference type="AlphaFoldDB" id="A0A848KR93"/>
<reference evidence="4 5" key="2">
    <citation type="submission" date="2020-06" db="EMBL/GenBank/DDBJ databases">
        <title>Antribacter stalactiti gen. nov., sp. nov., a new member of the family Nacardiaceae isolated from a cave.</title>
        <authorList>
            <person name="Kim I.S."/>
        </authorList>
    </citation>
    <scope>NUCLEOTIDE SEQUENCE [LARGE SCALE GENOMIC DNA]</scope>
    <source>
        <strain evidence="4 5">YC2-7</strain>
    </source>
</reference>